<evidence type="ECO:0000313" key="3">
    <source>
        <dbReference type="Proteomes" id="UP000189674"/>
    </source>
</evidence>
<dbReference type="OrthoDB" id="289390at2"/>
<keyword evidence="3" id="KW-1185">Reference proteome</keyword>
<evidence type="ECO:0000256" key="1">
    <source>
        <dbReference type="SAM" id="SignalP"/>
    </source>
</evidence>
<gene>
    <name evidence="2" type="ORF">STSP2_02416</name>
</gene>
<sequence length="190" mass="20950" precursor="true">MKKVLFSFLILTFSTLLVGCSASSRTQVPVEPLCGISQTKAHAMQVAEEVLTDMRFEIDKLDTEEGVIITQPLRGGQFFEFWRSDNATAQAAANSNLHSLLRQATLTFNETASGLCVDASVQTQRMVIADKPIAGMARLPRYYTGGDARLQELSVSEAQAEWEEMGHDPALASDILDRIQNKILELEGKE</sequence>
<accession>A0A1U9NN47</accession>
<feature type="chain" id="PRO_5013069831" evidence="1">
    <location>
        <begin position="19"/>
        <end position="190"/>
    </location>
</feature>
<reference evidence="3" key="1">
    <citation type="submission" date="2017-02" db="EMBL/GenBank/DDBJ databases">
        <title>Comparative genomics and description of representatives of a novel lineage of planctomycetes thriving in anoxic sediments.</title>
        <authorList>
            <person name="Spring S."/>
            <person name="Bunk B."/>
            <person name="Sproer C."/>
        </authorList>
    </citation>
    <scope>NUCLEOTIDE SEQUENCE [LARGE SCALE GENOMIC DNA]</scope>
    <source>
        <strain evidence="3">ST-NAGAB-D1</strain>
    </source>
</reference>
<organism evidence="2 3">
    <name type="scientific">Anaerohalosphaera lusitana</name>
    <dbReference type="NCBI Taxonomy" id="1936003"/>
    <lineage>
        <taxon>Bacteria</taxon>
        <taxon>Pseudomonadati</taxon>
        <taxon>Planctomycetota</taxon>
        <taxon>Phycisphaerae</taxon>
        <taxon>Sedimentisphaerales</taxon>
        <taxon>Anaerohalosphaeraceae</taxon>
        <taxon>Anaerohalosphaera</taxon>
    </lineage>
</organism>
<protein>
    <submittedName>
        <fullName evidence="2">Uncharacterized protein</fullName>
    </submittedName>
</protein>
<dbReference type="AlphaFoldDB" id="A0A1U9NN47"/>
<dbReference type="STRING" id="1936003.STSP2_02416"/>
<dbReference type="PROSITE" id="PS51257">
    <property type="entry name" value="PROKAR_LIPOPROTEIN"/>
    <property type="match status" value="1"/>
</dbReference>
<name>A0A1U9NN47_9BACT</name>
<dbReference type="EMBL" id="CP019791">
    <property type="protein sequence ID" value="AQT69227.1"/>
    <property type="molecule type" value="Genomic_DNA"/>
</dbReference>
<feature type="signal peptide" evidence="1">
    <location>
        <begin position="1"/>
        <end position="18"/>
    </location>
</feature>
<evidence type="ECO:0000313" key="2">
    <source>
        <dbReference type="EMBL" id="AQT69227.1"/>
    </source>
</evidence>
<keyword evidence="1" id="KW-0732">Signal</keyword>
<dbReference type="RefSeq" id="WP_146662843.1">
    <property type="nucleotide sequence ID" value="NZ_CP019791.1"/>
</dbReference>
<proteinExistence type="predicted"/>
<dbReference type="Proteomes" id="UP000189674">
    <property type="component" value="Chromosome"/>
</dbReference>
<dbReference type="KEGG" id="alus:STSP2_02416"/>